<dbReference type="PANTHER" id="PTHR31973">
    <property type="entry name" value="POLYPROTEIN, PUTATIVE-RELATED"/>
    <property type="match status" value="1"/>
</dbReference>
<evidence type="ECO:0000259" key="2">
    <source>
        <dbReference type="Pfam" id="PF03108"/>
    </source>
</evidence>
<accession>A0AAV3PRU6</accession>
<reference evidence="3 4" key="1">
    <citation type="submission" date="2024-01" db="EMBL/GenBank/DDBJ databases">
        <title>The complete chloroplast genome sequence of Lithospermum erythrorhizon: insights into the phylogenetic relationship among Boraginaceae species and the maternal lineages of purple gromwells.</title>
        <authorList>
            <person name="Okada T."/>
            <person name="Watanabe K."/>
        </authorList>
    </citation>
    <scope>NUCLEOTIDE SEQUENCE [LARGE SCALE GENOMIC DNA]</scope>
</reference>
<evidence type="ECO:0000313" key="3">
    <source>
        <dbReference type="EMBL" id="GAA0153808.1"/>
    </source>
</evidence>
<proteinExistence type="predicted"/>
<gene>
    <name evidence="3" type="ORF">LIER_11962</name>
</gene>
<dbReference type="AlphaFoldDB" id="A0AAV3PRU6"/>
<protein>
    <recommendedName>
        <fullName evidence="2">Transposase MuDR plant domain-containing protein</fullName>
    </recommendedName>
</protein>
<evidence type="ECO:0000256" key="1">
    <source>
        <dbReference type="SAM" id="MobiDB-lite"/>
    </source>
</evidence>
<feature type="region of interest" description="Disordered" evidence="1">
    <location>
        <begin position="1"/>
        <end position="25"/>
    </location>
</feature>
<dbReference type="EMBL" id="BAABME010002258">
    <property type="protein sequence ID" value="GAA0153808.1"/>
    <property type="molecule type" value="Genomic_DNA"/>
</dbReference>
<organism evidence="3 4">
    <name type="scientific">Lithospermum erythrorhizon</name>
    <name type="common">Purple gromwell</name>
    <name type="synonym">Lithospermum officinale var. erythrorhizon</name>
    <dbReference type="NCBI Taxonomy" id="34254"/>
    <lineage>
        <taxon>Eukaryota</taxon>
        <taxon>Viridiplantae</taxon>
        <taxon>Streptophyta</taxon>
        <taxon>Embryophyta</taxon>
        <taxon>Tracheophyta</taxon>
        <taxon>Spermatophyta</taxon>
        <taxon>Magnoliopsida</taxon>
        <taxon>eudicotyledons</taxon>
        <taxon>Gunneridae</taxon>
        <taxon>Pentapetalae</taxon>
        <taxon>asterids</taxon>
        <taxon>lamiids</taxon>
        <taxon>Boraginales</taxon>
        <taxon>Boraginaceae</taxon>
        <taxon>Boraginoideae</taxon>
        <taxon>Lithospermeae</taxon>
        <taxon>Lithospermum</taxon>
    </lineage>
</organism>
<evidence type="ECO:0000313" key="4">
    <source>
        <dbReference type="Proteomes" id="UP001454036"/>
    </source>
</evidence>
<dbReference type="PANTHER" id="PTHR31973:SF187">
    <property type="entry name" value="MUTATOR TRANSPOSASE MUDRA PROTEIN"/>
    <property type="match status" value="1"/>
</dbReference>
<keyword evidence="4" id="KW-1185">Reference proteome</keyword>
<dbReference type="Pfam" id="PF03108">
    <property type="entry name" value="DBD_Tnp_Mut"/>
    <property type="match status" value="1"/>
</dbReference>
<dbReference type="InterPro" id="IPR004332">
    <property type="entry name" value="Transposase_MuDR"/>
</dbReference>
<sequence length="346" mass="40565">MVKSLQRNHSQRRQNSIKQDSVQAENEYTPFIQFDTQENLDDEERILESEFNNDDEEHILEDENEVGAEHDSDAPSSVLGDMERKIDEDVQSSINDTMTRRERYNYRRKKLKQKHTPLRKKIKYDVENDVLGANGGIDGWFSDIEDEDDTCLNNPPDYHVAEPIFNPNADLRTYDLAKEMKFTDWKHCKDVIIGYFVLRGFKVVWKHKERKRLTTTCEGNCGWRIQASPILNTNTFQIKQYSDGGHTCNPDKENPLAHYKFIGRKMTSEVKENPNMKISEFIKKVDSLFGQEISYHKALRAKEVALNILHGSWDEQYTMLRNYCATVKEYNRFKSIAITVNRCDEM</sequence>
<comment type="caution">
    <text evidence="3">The sequence shown here is derived from an EMBL/GenBank/DDBJ whole genome shotgun (WGS) entry which is preliminary data.</text>
</comment>
<feature type="domain" description="Transposase MuDR plant" evidence="2">
    <location>
        <begin position="181"/>
        <end position="238"/>
    </location>
</feature>
<name>A0AAV3PRU6_LITER</name>
<dbReference type="Proteomes" id="UP001454036">
    <property type="component" value="Unassembled WGS sequence"/>
</dbReference>